<organism evidence="11 12">
    <name type="scientific">Clostridium argentinense CDC 2741</name>
    <dbReference type="NCBI Taxonomy" id="1418104"/>
    <lineage>
        <taxon>Bacteria</taxon>
        <taxon>Bacillati</taxon>
        <taxon>Bacillota</taxon>
        <taxon>Clostridia</taxon>
        <taxon>Eubacteriales</taxon>
        <taxon>Clostridiaceae</taxon>
        <taxon>Clostridium</taxon>
    </lineage>
</organism>
<dbReference type="STRING" id="29341.RSJ17_07595"/>
<dbReference type="GO" id="GO:0005886">
    <property type="term" value="C:plasma membrane"/>
    <property type="evidence" value="ECO:0007669"/>
    <property type="project" value="UniProtKB-SubCell"/>
</dbReference>
<dbReference type="OrthoDB" id="9811110at2"/>
<name>A0A0C1R1F3_9CLOT</name>
<dbReference type="InterPro" id="IPR045070">
    <property type="entry name" value="MATE_MepA-like"/>
</dbReference>
<evidence type="ECO:0000256" key="1">
    <source>
        <dbReference type="ARBA" id="ARBA00004651"/>
    </source>
</evidence>
<proteinExistence type="inferred from homology"/>
<keyword evidence="12" id="KW-1185">Reference proteome</keyword>
<evidence type="ECO:0000256" key="3">
    <source>
        <dbReference type="ARBA" id="ARBA00022106"/>
    </source>
</evidence>
<evidence type="ECO:0000256" key="5">
    <source>
        <dbReference type="ARBA" id="ARBA00022475"/>
    </source>
</evidence>
<reference evidence="11 12" key="1">
    <citation type="journal article" date="2015" name="Infect. Genet. Evol.">
        <title>Genomic sequences of six botulinum neurotoxin-producing strains representing three clostridial species illustrate the mobility and diversity of botulinum neurotoxin genes.</title>
        <authorList>
            <person name="Smith T.J."/>
            <person name="Hill K.K."/>
            <person name="Xie G."/>
            <person name="Foley B.T."/>
            <person name="Williamson C.H."/>
            <person name="Foster J.T."/>
            <person name="Johnson S.L."/>
            <person name="Chertkov O."/>
            <person name="Teshima H."/>
            <person name="Gibbons H.S."/>
            <person name="Johnsky L.A."/>
            <person name="Karavis M.A."/>
            <person name="Smith L.A."/>
        </authorList>
    </citation>
    <scope>NUCLEOTIDE SEQUENCE [LARGE SCALE GENOMIC DNA]</scope>
    <source>
        <strain evidence="11 12">CDC 2741</strain>
    </source>
</reference>
<sequence>MENKIDARAERARLMGEGEMKSVLLKLSIPAIIAMLINAIYNMADTFFVGMLNDTAAIGAISVAFPLFMIVGAVGQAIGVGSSSYISRCLGENKKDRADKTATVAFFTAIGAGLAVMILLYIFVKPALRLVGASETIMPYAISYTRILATGAIFTITNMTLNNIIRAEGNSKYSMFAIILGAVLNIILDPIFILTFKMGVVGAAVATVIGQGVSTIFLVSYFYRKKSFVKISRKDFSFDKKIYSEMLEIGIPTFIMQFLNSFVIGLINNTAMPYGDEAVAAVGIVLRINSMINYILIGYIQGFQPVAGYNYGAKKYKRVKDAIRISVIWSTIFCIITTVAMWVFASPIVSMFSADKNVIIIGANTIIALGLLRPFLGYQMIYTGLFQALGKSKEAALLSVARQGLFFIPALLLLPSAFESGNSLFLSLTHILPYKMELGLYAIGFSQSLADGLTVLVTLLLGGRVKKEFKIVKSKPIEDKSDLHLQLAVEKDEKETNI</sequence>
<keyword evidence="4" id="KW-0813">Transport</keyword>
<feature type="transmembrane region" description="Helical" evidence="10">
    <location>
        <begin position="357"/>
        <end position="376"/>
    </location>
</feature>
<feature type="transmembrane region" description="Helical" evidence="10">
    <location>
        <begin position="102"/>
        <end position="124"/>
    </location>
</feature>
<feature type="transmembrane region" description="Helical" evidence="10">
    <location>
        <begin position="396"/>
        <end position="418"/>
    </location>
</feature>
<evidence type="ECO:0000313" key="12">
    <source>
        <dbReference type="Proteomes" id="UP000031366"/>
    </source>
</evidence>
<dbReference type="GO" id="GO:0046677">
    <property type="term" value="P:response to antibiotic"/>
    <property type="evidence" value="ECO:0007669"/>
    <property type="project" value="UniProtKB-KW"/>
</dbReference>
<feature type="transmembrane region" description="Helical" evidence="10">
    <location>
        <begin position="322"/>
        <end position="345"/>
    </location>
</feature>
<evidence type="ECO:0000256" key="7">
    <source>
        <dbReference type="ARBA" id="ARBA00022989"/>
    </source>
</evidence>
<comment type="subcellular location">
    <subcellularLocation>
        <location evidence="1">Cell membrane</location>
        <topology evidence="1">Multi-pass membrane protein</topology>
    </subcellularLocation>
</comment>
<gene>
    <name evidence="11" type="ORF">U732_963</name>
</gene>
<dbReference type="RefSeq" id="WP_052268325.1">
    <property type="nucleotide sequence ID" value="NZ_AYSO01000020.1"/>
</dbReference>
<dbReference type="AlphaFoldDB" id="A0A0C1R1F3"/>
<dbReference type="InterPro" id="IPR048279">
    <property type="entry name" value="MdtK-like"/>
</dbReference>
<comment type="similarity">
    <text evidence="2">Belongs to the multi antimicrobial extrusion (MATE) (TC 2.A.66.1) family. MepA subfamily.</text>
</comment>
<keyword evidence="6 10" id="KW-0812">Transmembrane</keyword>
<feature type="transmembrane region" description="Helical" evidence="10">
    <location>
        <begin position="279"/>
        <end position="301"/>
    </location>
</feature>
<dbReference type="GO" id="GO:0015297">
    <property type="term" value="F:antiporter activity"/>
    <property type="evidence" value="ECO:0007669"/>
    <property type="project" value="InterPro"/>
</dbReference>
<evidence type="ECO:0000256" key="4">
    <source>
        <dbReference type="ARBA" id="ARBA00022448"/>
    </source>
</evidence>
<evidence type="ECO:0000256" key="9">
    <source>
        <dbReference type="ARBA" id="ARBA00023251"/>
    </source>
</evidence>
<dbReference type="NCBIfam" id="TIGR00797">
    <property type="entry name" value="matE"/>
    <property type="match status" value="1"/>
</dbReference>
<keyword evidence="7 10" id="KW-1133">Transmembrane helix</keyword>
<evidence type="ECO:0000313" key="11">
    <source>
        <dbReference type="EMBL" id="KIE44301.1"/>
    </source>
</evidence>
<dbReference type="GO" id="GO:0042910">
    <property type="term" value="F:xenobiotic transmembrane transporter activity"/>
    <property type="evidence" value="ECO:0007669"/>
    <property type="project" value="InterPro"/>
</dbReference>
<protein>
    <recommendedName>
        <fullName evidence="3">Multidrug export protein MepA</fullName>
    </recommendedName>
</protein>
<dbReference type="EMBL" id="AYSO01000020">
    <property type="protein sequence ID" value="KIE44301.1"/>
    <property type="molecule type" value="Genomic_DNA"/>
</dbReference>
<comment type="caution">
    <text evidence="11">The sequence shown here is derived from an EMBL/GenBank/DDBJ whole genome shotgun (WGS) entry which is preliminary data.</text>
</comment>
<dbReference type="PIRSF" id="PIRSF006603">
    <property type="entry name" value="DinF"/>
    <property type="match status" value="1"/>
</dbReference>
<keyword evidence="5" id="KW-1003">Cell membrane</keyword>
<evidence type="ECO:0000256" key="10">
    <source>
        <dbReference type="SAM" id="Phobius"/>
    </source>
</evidence>
<feature type="transmembrane region" description="Helical" evidence="10">
    <location>
        <begin position="56"/>
        <end position="81"/>
    </location>
</feature>
<feature type="transmembrane region" description="Helical" evidence="10">
    <location>
        <begin position="200"/>
        <end position="223"/>
    </location>
</feature>
<feature type="transmembrane region" description="Helical" evidence="10">
    <location>
        <begin position="173"/>
        <end position="194"/>
    </location>
</feature>
<dbReference type="PANTHER" id="PTHR43823">
    <property type="entry name" value="SPORULATION PROTEIN YKVU"/>
    <property type="match status" value="1"/>
</dbReference>
<dbReference type="Pfam" id="PF01554">
    <property type="entry name" value="MatE"/>
    <property type="match status" value="2"/>
</dbReference>
<evidence type="ECO:0000256" key="6">
    <source>
        <dbReference type="ARBA" id="ARBA00022692"/>
    </source>
</evidence>
<dbReference type="PANTHER" id="PTHR43823:SF3">
    <property type="entry name" value="MULTIDRUG EXPORT PROTEIN MEPA"/>
    <property type="match status" value="1"/>
</dbReference>
<keyword evidence="8 10" id="KW-0472">Membrane</keyword>
<feature type="transmembrane region" description="Helical" evidence="10">
    <location>
        <begin position="144"/>
        <end position="161"/>
    </location>
</feature>
<dbReference type="InterPro" id="IPR051327">
    <property type="entry name" value="MATE_MepA_subfamily"/>
</dbReference>
<dbReference type="Proteomes" id="UP000031366">
    <property type="component" value="Unassembled WGS sequence"/>
</dbReference>
<accession>A0A0C1R1F3</accession>
<evidence type="ECO:0000256" key="8">
    <source>
        <dbReference type="ARBA" id="ARBA00023136"/>
    </source>
</evidence>
<feature type="transmembrane region" description="Helical" evidence="10">
    <location>
        <begin position="243"/>
        <end position="267"/>
    </location>
</feature>
<feature type="transmembrane region" description="Helical" evidence="10">
    <location>
        <begin position="23"/>
        <end position="44"/>
    </location>
</feature>
<evidence type="ECO:0000256" key="2">
    <source>
        <dbReference type="ARBA" id="ARBA00008417"/>
    </source>
</evidence>
<dbReference type="CDD" id="cd13143">
    <property type="entry name" value="MATE_MepA_like"/>
    <property type="match status" value="1"/>
</dbReference>
<dbReference type="InterPro" id="IPR002528">
    <property type="entry name" value="MATE_fam"/>
</dbReference>
<keyword evidence="9" id="KW-0046">Antibiotic resistance</keyword>
<feature type="transmembrane region" description="Helical" evidence="10">
    <location>
        <begin position="438"/>
        <end position="461"/>
    </location>
</feature>